<comment type="caution">
    <text evidence="2">The sequence shown here is derived from an EMBL/GenBank/DDBJ whole genome shotgun (WGS) entry which is preliminary data.</text>
</comment>
<evidence type="ECO:0000259" key="1">
    <source>
        <dbReference type="Pfam" id="PF00724"/>
    </source>
</evidence>
<dbReference type="GO" id="GO:0010181">
    <property type="term" value="F:FMN binding"/>
    <property type="evidence" value="ECO:0007669"/>
    <property type="project" value="InterPro"/>
</dbReference>
<sequence length="373" mass="41547">MALFKPIQVGNIVLKNRIGMASLTRNRAQNTYPMELMREYYVQRASAGLIIAEATLVTRQGTEWPHAPGIWDEKHIAGWKNITDGVHEAGGKMYGQLWHVGRVGHPDAPEQKLAGVPVYAPSAISARGGKFRHIPGNPGYVTPTEIDDPWIIIRLFKEAAINAKKAGFDGIQLHGANGYIISQFLDSNSNKRTDQWGGSVENRARFPLEVLKAVREVFGRDVAIKLSPAGGYNDMGMPLQETLDTFSYLISEADKLDIAFFELVRYAKQYDVEYDGVLRATQHDILESYRPYIKNAKLFLNAAVTPEEGEALVSAGKIDGIFIGFNYITHPDVVERALHGKPFDNVPDIPHLQTNATVTDWSTGYTDYPRAQY</sequence>
<dbReference type="EMBL" id="MU155167">
    <property type="protein sequence ID" value="KAF9482334.1"/>
    <property type="molecule type" value="Genomic_DNA"/>
</dbReference>
<dbReference type="CDD" id="cd02933">
    <property type="entry name" value="OYE_like_FMN"/>
    <property type="match status" value="1"/>
</dbReference>
<dbReference type="Proteomes" id="UP000807469">
    <property type="component" value="Unassembled WGS sequence"/>
</dbReference>
<dbReference type="GO" id="GO:0016491">
    <property type="term" value="F:oxidoreductase activity"/>
    <property type="evidence" value="ECO:0007669"/>
    <property type="project" value="InterPro"/>
</dbReference>
<keyword evidence="3" id="KW-1185">Reference proteome</keyword>
<name>A0A9P6D3C5_9AGAR</name>
<feature type="domain" description="NADH:flavin oxidoreductase/NADH oxidase N-terminal" evidence="1">
    <location>
        <begin position="3"/>
        <end position="341"/>
    </location>
</feature>
<dbReference type="SUPFAM" id="SSF51395">
    <property type="entry name" value="FMN-linked oxidoreductases"/>
    <property type="match status" value="1"/>
</dbReference>
<dbReference type="PANTHER" id="PTHR22893">
    <property type="entry name" value="NADH OXIDOREDUCTASE-RELATED"/>
    <property type="match status" value="1"/>
</dbReference>
<organism evidence="2 3">
    <name type="scientific">Pholiota conissans</name>
    <dbReference type="NCBI Taxonomy" id="109636"/>
    <lineage>
        <taxon>Eukaryota</taxon>
        <taxon>Fungi</taxon>
        <taxon>Dikarya</taxon>
        <taxon>Basidiomycota</taxon>
        <taxon>Agaricomycotina</taxon>
        <taxon>Agaricomycetes</taxon>
        <taxon>Agaricomycetidae</taxon>
        <taxon>Agaricales</taxon>
        <taxon>Agaricineae</taxon>
        <taxon>Strophariaceae</taxon>
        <taxon>Pholiota</taxon>
    </lineage>
</organism>
<dbReference type="PANTHER" id="PTHR22893:SF91">
    <property type="entry name" value="NADPH DEHYDROGENASE 2-RELATED"/>
    <property type="match status" value="1"/>
</dbReference>
<accession>A0A9P6D3C5</accession>
<dbReference type="OrthoDB" id="276546at2759"/>
<dbReference type="Pfam" id="PF00724">
    <property type="entry name" value="Oxidored_FMN"/>
    <property type="match status" value="1"/>
</dbReference>
<proteinExistence type="predicted"/>
<dbReference type="InterPro" id="IPR013785">
    <property type="entry name" value="Aldolase_TIM"/>
</dbReference>
<reference evidence="2" key="1">
    <citation type="submission" date="2020-11" db="EMBL/GenBank/DDBJ databases">
        <authorList>
            <consortium name="DOE Joint Genome Institute"/>
            <person name="Ahrendt S."/>
            <person name="Riley R."/>
            <person name="Andreopoulos W."/>
            <person name="Labutti K."/>
            <person name="Pangilinan J."/>
            <person name="Ruiz-Duenas F.J."/>
            <person name="Barrasa J.M."/>
            <person name="Sanchez-Garcia M."/>
            <person name="Camarero S."/>
            <person name="Miyauchi S."/>
            <person name="Serrano A."/>
            <person name="Linde D."/>
            <person name="Babiker R."/>
            <person name="Drula E."/>
            <person name="Ayuso-Fernandez I."/>
            <person name="Pacheco R."/>
            <person name="Padilla G."/>
            <person name="Ferreira P."/>
            <person name="Barriuso J."/>
            <person name="Kellner H."/>
            <person name="Castanera R."/>
            <person name="Alfaro M."/>
            <person name="Ramirez L."/>
            <person name="Pisabarro A.G."/>
            <person name="Kuo A."/>
            <person name="Tritt A."/>
            <person name="Lipzen A."/>
            <person name="He G."/>
            <person name="Yan M."/>
            <person name="Ng V."/>
            <person name="Cullen D."/>
            <person name="Martin F."/>
            <person name="Rosso M.-N."/>
            <person name="Henrissat B."/>
            <person name="Hibbett D."/>
            <person name="Martinez A.T."/>
            <person name="Grigoriev I.V."/>
        </authorList>
    </citation>
    <scope>NUCLEOTIDE SEQUENCE</scope>
    <source>
        <strain evidence="2">CIRM-BRFM 674</strain>
    </source>
</reference>
<evidence type="ECO:0000313" key="2">
    <source>
        <dbReference type="EMBL" id="KAF9482334.1"/>
    </source>
</evidence>
<dbReference type="AlphaFoldDB" id="A0A9P6D3C5"/>
<evidence type="ECO:0000313" key="3">
    <source>
        <dbReference type="Proteomes" id="UP000807469"/>
    </source>
</evidence>
<gene>
    <name evidence="2" type="ORF">BDN70DRAFT_919241</name>
</gene>
<dbReference type="Gene3D" id="3.20.20.70">
    <property type="entry name" value="Aldolase class I"/>
    <property type="match status" value="1"/>
</dbReference>
<protein>
    <submittedName>
        <fullName evidence="2">FMN-linked oxidoreductase</fullName>
    </submittedName>
</protein>
<dbReference type="InterPro" id="IPR045247">
    <property type="entry name" value="Oye-like"/>
</dbReference>
<dbReference type="InterPro" id="IPR001155">
    <property type="entry name" value="OxRdtase_FMN_N"/>
</dbReference>